<dbReference type="RefSeq" id="WP_271020601.1">
    <property type="nucleotide sequence ID" value="NZ_JAQHXR010000001.1"/>
</dbReference>
<dbReference type="EMBL" id="JAQHXR010000001">
    <property type="protein sequence ID" value="MDA3968308.1"/>
    <property type="molecule type" value="Genomic_DNA"/>
</dbReference>
<sequence length="469" mass="55002">MKIYIYPNGGQARYIQWALEFLGYNHDVILVDDNSQNSFESLQEQMKKDLKNDSKLFLSSPKLYDKLLPKIKKADIPECYCGVSVLAKQLNEYFLEKLKGRKVIAVFLSGFFAKQKHLGDIVKILKDNGFCVVWITSLFHHSFDEIIDDFHKQEEFYLCADCEFLEKLNFFPFIIEQGNIVKLHSDVKSLKIVTSMEQLSNIVVSKSEMLDIQNMSYFLADYVNIHSESFYKHVCNIQSFGGTYNPKNKLIQGGYPSIDNEIKEFGKVSFGVRDTIIFISSQLNFDNEDLVKSLIIKCLDSGFRVIFKSCPPLKDTCEEREIEFANNFKKYEKFVFYDNSTPRIKVEDLRRSITLIEVYSSLCYSYPSITKRPCILIYPQRNSIEDSVLSNDIFYNENLHIRIFLDEIDLFMSFIFELSSNIEIQKQWKEKIDNYCKNDLYNFGNASEYLANWIMQWYNNREILKNTLL</sequence>
<reference evidence="1 2" key="1">
    <citation type="submission" date="2023-01" db="EMBL/GenBank/DDBJ databases">
        <title>Description of Helicobacter ibis sp. nov. isolated from faecal droppings of black-faced ibis (Theristicus melanopis).</title>
        <authorList>
            <person name="Lopez-Cantillo M."/>
            <person name="Vidal-Veuthey B."/>
            <person name="Mella A."/>
            <person name="De La Haba R."/>
            <person name="Collado L."/>
        </authorList>
    </citation>
    <scope>NUCLEOTIDE SEQUENCE [LARGE SCALE GENOMIC DNA]</scope>
    <source>
        <strain evidence="1 2">A82</strain>
    </source>
</reference>
<name>A0ABT4VC82_9HELI</name>
<organism evidence="1 2">
    <name type="scientific">Helicobacter ibis</name>
    <dbReference type="NCBI Taxonomy" id="2962633"/>
    <lineage>
        <taxon>Bacteria</taxon>
        <taxon>Pseudomonadati</taxon>
        <taxon>Campylobacterota</taxon>
        <taxon>Epsilonproteobacteria</taxon>
        <taxon>Campylobacterales</taxon>
        <taxon>Helicobacteraceae</taxon>
        <taxon>Helicobacter</taxon>
    </lineage>
</organism>
<evidence type="ECO:0000313" key="2">
    <source>
        <dbReference type="Proteomes" id="UP001210261"/>
    </source>
</evidence>
<gene>
    <name evidence="1" type="ORF">PF021_01305</name>
</gene>
<accession>A0ABT4VC82</accession>
<keyword evidence="2" id="KW-1185">Reference proteome</keyword>
<proteinExistence type="predicted"/>
<dbReference type="Proteomes" id="UP001210261">
    <property type="component" value="Unassembled WGS sequence"/>
</dbReference>
<comment type="caution">
    <text evidence="1">The sequence shown here is derived from an EMBL/GenBank/DDBJ whole genome shotgun (WGS) entry which is preliminary data.</text>
</comment>
<protein>
    <submittedName>
        <fullName evidence="1">Uncharacterized protein</fullName>
    </submittedName>
</protein>
<evidence type="ECO:0000313" key="1">
    <source>
        <dbReference type="EMBL" id="MDA3968308.1"/>
    </source>
</evidence>